<dbReference type="Gene3D" id="1.10.150.240">
    <property type="entry name" value="Putative phosphatase, domain 2"/>
    <property type="match status" value="1"/>
</dbReference>
<dbReference type="InterPro" id="IPR006439">
    <property type="entry name" value="HAD-SF_hydro_IA"/>
</dbReference>
<dbReference type="InterPro" id="IPR023214">
    <property type="entry name" value="HAD_sf"/>
</dbReference>
<dbReference type="STRING" id="211114.SAMN04489726_1955"/>
<dbReference type="NCBIfam" id="TIGR01509">
    <property type="entry name" value="HAD-SF-IA-v3"/>
    <property type="match status" value="1"/>
</dbReference>
<dbReference type="SFLD" id="SFLDG01129">
    <property type="entry name" value="C1.5:_HAD__Beta-PGM__Phosphata"/>
    <property type="match status" value="1"/>
</dbReference>
<proteinExistence type="predicted"/>
<dbReference type="PANTHER" id="PTHR43434">
    <property type="entry name" value="PHOSPHOGLYCOLATE PHOSPHATASE"/>
    <property type="match status" value="1"/>
</dbReference>
<dbReference type="AlphaFoldDB" id="A0A1G9TRH8"/>
<organism evidence="1 2">
    <name type="scientific">Allokutzneria albata</name>
    <name type="common">Kibdelosporangium albatum</name>
    <dbReference type="NCBI Taxonomy" id="211114"/>
    <lineage>
        <taxon>Bacteria</taxon>
        <taxon>Bacillati</taxon>
        <taxon>Actinomycetota</taxon>
        <taxon>Actinomycetes</taxon>
        <taxon>Pseudonocardiales</taxon>
        <taxon>Pseudonocardiaceae</taxon>
        <taxon>Allokutzneria</taxon>
    </lineage>
</organism>
<dbReference type="InterPro" id="IPR050155">
    <property type="entry name" value="HAD-like_hydrolase_sf"/>
</dbReference>
<gene>
    <name evidence="1" type="ORF">SAMN04489726_1955</name>
</gene>
<dbReference type="GO" id="GO:0008967">
    <property type="term" value="F:phosphoglycolate phosphatase activity"/>
    <property type="evidence" value="ECO:0007669"/>
    <property type="project" value="TreeGrafter"/>
</dbReference>
<dbReference type="SUPFAM" id="SSF56784">
    <property type="entry name" value="HAD-like"/>
    <property type="match status" value="1"/>
</dbReference>
<dbReference type="Gene3D" id="3.40.50.1000">
    <property type="entry name" value="HAD superfamily/HAD-like"/>
    <property type="match status" value="1"/>
</dbReference>
<dbReference type="NCBIfam" id="TIGR01549">
    <property type="entry name" value="HAD-SF-IA-v1"/>
    <property type="match status" value="1"/>
</dbReference>
<name>A0A1G9TRH8_ALLAB</name>
<evidence type="ECO:0000313" key="1">
    <source>
        <dbReference type="EMBL" id="SDM50357.1"/>
    </source>
</evidence>
<dbReference type="eggNOG" id="COG0546">
    <property type="taxonomic scope" value="Bacteria"/>
</dbReference>
<dbReference type="EMBL" id="LT629701">
    <property type="protein sequence ID" value="SDM50357.1"/>
    <property type="molecule type" value="Genomic_DNA"/>
</dbReference>
<dbReference type="SFLD" id="SFLDS00003">
    <property type="entry name" value="Haloacid_Dehalogenase"/>
    <property type="match status" value="1"/>
</dbReference>
<sequence>MGKCGAVLFDLDGTLLDTPGAAVPLIRRVVARSGRPMPPAHRIRCGADRPLEPFLAGLLGVPPGHGLVRLSANRFQALFRERVLPVAGRLVFPGMPELLTDLRASGHSVAVITGRSRAAAQELLGAAGLLTKVDLVVGDWMTPRGKPSADPALLAARSLALPPENCVVVGDAVDDMLMASSAGMRAVGVTFGVDGAGALVAAGAGWLAASAAELDGLLRPRVRHG</sequence>
<dbReference type="PANTHER" id="PTHR43434:SF1">
    <property type="entry name" value="PHOSPHOGLYCOLATE PHOSPHATASE"/>
    <property type="match status" value="1"/>
</dbReference>
<dbReference type="GO" id="GO:0006281">
    <property type="term" value="P:DNA repair"/>
    <property type="evidence" value="ECO:0007669"/>
    <property type="project" value="TreeGrafter"/>
</dbReference>
<keyword evidence="2" id="KW-1185">Reference proteome</keyword>
<reference evidence="1 2" key="1">
    <citation type="submission" date="2016-10" db="EMBL/GenBank/DDBJ databases">
        <authorList>
            <person name="de Groot N.N."/>
        </authorList>
    </citation>
    <scope>NUCLEOTIDE SEQUENCE [LARGE SCALE GENOMIC DNA]</scope>
    <source>
        <strain evidence="1 2">DSM 44149</strain>
    </source>
</reference>
<evidence type="ECO:0000313" key="2">
    <source>
        <dbReference type="Proteomes" id="UP000183376"/>
    </source>
</evidence>
<dbReference type="InterPro" id="IPR023198">
    <property type="entry name" value="PGP-like_dom2"/>
</dbReference>
<accession>A0A1G9TRH8</accession>
<protein>
    <submittedName>
        <fullName evidence="1">Phosphoglycolate phosphatase</fullName>
    </submittedName>
</protein>
<dbReference type="Proteomes" id="UP000183376">
    <property type="component" value="Chromosome I"/>
</dbReference>
<dbReference type="Pfam" id="PF00702">
    <property type="entry name" value="Hydrolase"/>
    <property type="match status" value="1"/>
</dbReference>
<dbReference type="InterPro" id="IPR036412">
    <property type="entry name" value="HAD-like_sf"/>
</dbReference>